<keyword evidence="9 11" id="KW-0472">Membrane</keyword>
<sequence>MFKNSVKSCVEFLWFKLNSSFTGSEVKPLLPSGDVPLVSLGLGLAVVAWGVFWWNLMSSDYWLGAALKIGFLSMGSLLVGGLNKASSWGGVGGVLSRLLGTHLCLLSLGLSGLLPYSFQLLVHLPSLSCVLGSVWLSIMVGFVLLRGSVVCVKMVVSTPLVLGSVVMVLVELVSTLLLILVMPVRMGGNMMVGSVFLTLAGLLSATTLLFSALLGGVIALEIAVVVVQCHVVSILFIELLGSYELNAR</sequence>
<comment type="subcellular location">
    <subcellularLocation>
        <location evidence="1">Membrane</location>
        <topology evidence="1">Multi-pass membrane protein</topology>
    </subcellularLocation>
</comment>
<keyword evidence="6" id="KW-0375">Hydrogen ion transport</keyword>
<evidence type="ECO:0000256" key="2">
    <source>
        <dbReference type="ARBA" id="ARBA00006810"/>
    </source>
</evidence>
<keyword evidence="4" id="KW-0138">CF(0)</keyword>
<evidence type="ECO:0000256" key="7">
    <source>
        <dbReference type="ARBA" id="ARBA00022989"/>
    </source>
</evidence>
<dbReference type="GO" id="GO:1902600">
    <property type="term" value="P:proton transmembrane transport"/>
    <property type="evidence" value="ECO:0007669"/>
    <property type="project" value="UniProtKB-KW"/>
</dbReference>
<feature type="transmembrane region" description="Helical" evidence="11">
    <location>
        <begin position="35"/>
        <end position="54"/>
    </location>
</feature>
<geneLocation type="mitochondrion" evidence="12"/>
<organism evidence="12">
    <name type="scientific">Pinctada imbricata</name>
    <name type="common">Atlantic pearl-oyster</name>
    <name type="synonym">Pinctada martensii</name>
    <dbReference type="NCBI Taxonomy" id="66713"/>
    <lineage>
        <taxon>Eukaryota</taxon>
        <taxon>Metazoa</taxon>
        <taxon>Spiralia</taxon>
        <taxon>Lophotrochozoa</taxon>
        <taxon>Mollusca</taxon>
        <taxon>Bivalvia</taxon>
        <taxon>Autobranchia</taxon>
        <taxon>Pteriomorphia</taxon>
        <taxon>Pterioida</taxon>
        <taxon>Pterioidea</taxon>
        <taxon>Pteriidae</taxon>
        <taxon>Pinctada</taxon>
    </lineage>
</organism>
<keyword evidence="7 11" id="KW-1133">Transmembrane helix</keyword>
<reference evidence="12" key="1">
    <citation type="submission" date="2016-08" db="EMBL/GenBank/DDBJ databases">
        <authorList>
            <person name="Seilhamer J.J."/>
        </authorList>
    </citation>
    <scope>NUCLEOTIDE SEQUENCE</scope>
</reference>
<evidence type="ECO:0000256" key="3">
    <source>
        <dbReference type="ARBA" id="ARBA00022448"/>
    </source>
</evidence>
<evidence type="ECO:0000256" key="4">
    <source>
        <dbReference type="ARBA" id="ARBA00022547"/>
    </source>
</evidence>
<comment type="similarity">
    <text evidence="2">Belongs to the ATPase A chain family.</text>
</comment>
<feature type="transmembrane region" description="Helical" evidence="11">
    <location>
        <begin position="61"/>
        <end position="82"/>
    </location>
</feature>
<dbReference type="AlphaFoldDB" id="A0A343B6L0"/>
<feature type="transmembrane region" description="Helical" evidence="11">
    <location>
        <begin position="218"/>
        <end position="240"/>
    </location>
</feature>
<feature type="transmembrane region" description="Helical" evidence="11">
    <location>
        <begin position="121"/>
        <end position="145"/>
    </location>
</feature>
<keyword evidence="10" id="KW-0066">ATP synthesis</keyword>
<dbReference type="GO" id="GO:0006754">
    <property type="term" value="P:ATP biosynthetic process"/>
    <property type="evidence" value="ECO:0007669"/>
    <property type="project" value="UniProtKB-KW"/>
</dbReference>
<evidence type="ECO:0000313" key="12">
    <source>
        <dbReference type="EMBL" id="AQQ79849.1"/>
    </source>
</evidence>
<feature type="transmembrane region" description="Helical" evidence="11">
    <location>
        <begin position="192"/>
        <end position="212"/>
    </location>
</feature>
<protein>
    <submittedName>
        <fullName evidence="12">ATP synthase F0 subunit 6</fullName>
    </submittedName>
</protein>
<gene>
    <name evidence="12" type="primary">ATP6</name>
</gene>
<evidence type="ECO:0000256" key="10">
    <source>
        <dbReference type="ARBA" id="ARBA00023310"/>
    </source>
</evidence>
<keyword evidence="8" id="KW-0406">Ion transport</keyword>
<accession>A0A343B6L0</accession>
<keyword evidence="3" id="KW-0813">Transport</keyword>
<dbReference type="EMBL" id="KX669229">
    <property type="protein sequence ID" value="AQQ79849.1"/>
    <property type="molecule type" value="Genomic_DNA"/>
</dbReference>
<keyword evidence="5 11" id="KW-0812">Transmembrane</keyword>
<proteinExistence type="inferred from homology"/>
<evidence type="ECO:0000256" key="5">
    <source>
        <dbReference type="ARBA" id="ARBA00022692"/>
    </source>
</evidence>
<dbReference type="SUPFAM" id="SSF81336">
    <property type="entry name" value="F1F0 ATP synthase subunit A"/>
    <property type="match status" value="1"/>
</dbReference>
<name>A0A343B6L0_PINIB</name>
<feature type="transmembrane region" description="Helical" evidence="11">
    <location>
        <begin position="160"/>
        <end position="180"/>
    </location>
</feature>
<evidence type="ECO:0000256" key="6">
    <source>
        <dbReference type="ARBA" id="ARBA00022781"/>
    </source>
</evidence>
<evidence type="ECO:0000256" key="9">
    <source>
        <dbReference type="ARBA" id="ARBA00023136"/>
    </source>
</evidence>
<evidence type="ECO:0000256" key="11">
    <source>
        <dbReference type="SAM" id="Phobius"/>
    </source>
</evidence>
<dbReference type="InterPro" id="IPR035908">
    <property type="entry name" value="F0_ATP_A_sf"/>
</dbReference>
<feature type="transmembrane region" description="Helical" evidence="11">
    <location>
        <begin position="94"/>
        <end position="114"/>
    </location>
</feature>
<dbReference type="GO" id="GO:0045259">
    <property type="term" value="C:proton-transporting ATP synthase complex"/>
    <property type="evidence" value="ECO:0007669"/>
    <property type="project" value="UniProtKB-KW"/>
</dbReference>
<evidence type="ECO:0000256" key="8">
    <source>
        <dbReference type="ARBA" id="ARBA00023065"/>
    </source>
</evidence>
<evidence type="ECO:0000256" key="1">
    <source>
        <dbReference type="ARBA" id="ARBA00004141"/>
    </source>
</evidence>
<keyword evidence="12" id="KW-0496">Mitochondrion</keyword>